<dbReference type="OrthoDB" id="3038990at2759"/>
<gene>
    <name evidence="3" type="ORF">MVEN_01445900</name>
</gene>
<accession>A0A8H6XRX7</accession>
<feature type="region of interest" description="Disordered" evidence="1">
    <location>
        <begin position="270"/>
        <end position="303"/>
    </location>
</feature>
<evidence type="ECO:0000313" key="3">
    <source>
        <dbReference type="EMBL" id="KAF7346935.1"/>
    </source>
</evidence>
<proteinExistence type="predicted"/>
<evidence type="ECO:0000313" key="4">
    <source>
        <dbReference type="Proteomes" id="UP000620124"/>
    </source>
</evidence>
<protein>
    <submittedName>
        <fullName evidence="3">Uncharacterized protein</fullName>
    </submittedName>
</protein>
<keyword evidence="4" id="KW-1185">Reference proteome</keyword>
<name>A0A8H6XRX7_9AGAR</name>
<dbReference type="AlphaFoldDB" id="A0A8H6XRX7"/>
<dbReference type="Proteomes" id="UP000620124">
    <property type="component" value="Unassembled WGS sequence"/>
</dbReference>
<keyword evidence="2" id="KW-0472">Membrane</keyword>
<evidence type="ECO:0000256" key="1">
    <source>
        <dbReference type="SAM" id="MobiDB-lite"/>
    </source>
</evidence>
<reference evidence="3" key="1">
    <citation type="submission" date="2020-05" db="EMBL/GenBank/DDBJ databases">
        <title>Mycena genomes resolve the evolution of fungal bioluminescence.</title>
        <authorList>
            <person name="Tsai I.J."/>
        </authorList>
    </citation>
    <scope>NUCLEOTIDE SEQUENCE</scope>
    <source>
        <strain evidence="3">CCC161011</strain>
    </source>
</reference>
<feature type="transmembrane region" description="Helical" evidence="2">
    <location>
        <begin position="114"/>
        <end position="135"/>
    </location>
</feature>
<dbReference type="EMBL" id="JACAZI010000012">
    <property type="protein sequence ID" value="KAF7346935.1"/>
    <property type="molecule type" value="Genomic_DNA"/>
</dbReference>
<sequence>MSLRKRPPRHVVTSWRRFPTPRDRSAMSHSSGGFPELPANIKRQIQVSACVFAGSSAVLVWDILHNLRNDYSLLFEHKMTLASGSYVVSRLASLIYALGFTLFASYPLPACNTAYLAFNIFYPITVSATALLFFFRVRAIYGGSHLVTLLFGFLWLSVLATSITIPISGRAISFGDPPQCIVAHGAAYNGSSGITITVHDTIVFFAISYRLVSSFAQKDQPRGEKIRELFSGANLPAFSKALLNEGQMYYMITVVTNVVTTAMVYIPTTPPPLPRAAGDSKRDGVEHHGVPRVPKHEARTNAW</sequence>
<feature type="transmembrane region" description="Helical" evidence="2">
    <location>
        <begin position="147"/>
        <end position="167"/>
    </location>
</feature>
<feature type="transmembrane region" description="Helical" evidence="2">
    <location>
        <begin position="87"/>
        <end position="108"/>
    </location>
</feature>
<feature type="compositionally biased region" description="Basic and acidic residues" evidence="1">
    <location>
        <begin position="278"/>
        <end position="303"/>
    </location>
</feature>
<keyword evidence="2" id="KW-0812">Transmembrane</keyword>
<comment type="caution">
    <text evidence="3">The sequence shown here is derived from an EMBL/GenBank/DDBJ whole genome shotgun (WGS) entry which is preliminary data.</text>
</comment>
<organism evidence="3 4">
    <name type="scientific">Mycena venus</name>
    <dbReference type="NCBI Taxonomy" id="2733690"/>
    <lineage>
        <taxon>Eukaryota</taxon>
        <taxon>Fungi</taxon>
        <taxon>Dikarya</taxon>
        <taxon>Basidiomycota</taxon>
        <taxon>Agaricomycotina</taxon>
        <taxon>Agaricomycetes</taxon>
        <taxon>Agaricomycetidae</taxon>
        <taxon>Agaricales</taxon>
        <taxon>Marasmiineae</taxon>
        <taxon>Mycenaceae</taxon>
        <taxon>Mycena</taxon>
    </lineage>
</organism>
<keyword evidence="2" id="KW-1133">Transmembrane helix</keyword>
<evidence type="ECO:0000256" key="2">
    <source>
        <dbReference type="SAM" id="Phobius"/>
    </source>
</evidence>